<reference evidence="4 5" key="1">
    <citation type="submission" date="2017-05" db="EMBL/GenBank/DDBJ databases">
        <authorList>
            <person name="Varghese N."/>
            <person name="Submissions S."/>
        </authorList>
    </citation>
    <scope>NUCLEOTIDE SEQUENCE [LARGE SCALE GENOMIC DNA]</scope>
    <source>
        <strain evidence="4 5">DSM 21194</strain>
    </source>
</reference>
<dbReference type="InterPro" id="IPR036956">
    <property type="entry name" value="Impact_N_sf"/>
</dbReference>
<dbReference type="Pfam" id="PF09186">
    <property type="entry name" value="DUF1949"/>
    <property type="match status" value="1"/>
</dbReference>
<evidence type="ECO:0000313" key="5">
    <source>
        <dbReference type="Proteomes" id="UP000317593"/>
    </source>
</evidence>
<organism evidence="4 5">
    <name type="scientific">Fodinibius sediminis</name>
    <dbReference type="NCBI Taxonomy" id="1214077"/>
    <lineage>
        <taxon>Bacteria</taxon>
        <taxon>Pseudomonadati</taxon>
        <taxon>Balneolota</taxon>
        <taxon>Balneolia</taxon>
        <taxon>Balneolales</taxon>
        <taxon>Balneolaceae</taxon>
        <taxon>Fodinibius</taxon>
    </lineage>
</organism>
<comment type="similarity">
    <text evidence="1">Belongs to the IMPACT family.</text>
</comment>
<gene>
    <name evidence="4" type="ORF">SAMN06265218_105199</name>
</gene>
<protein>
    <submittedName>
        <fullName evidence="4">Uncharacterized protein, YigZ family</fullName>
    </submittedName>
</protein>
<dbReference type="PANTHER" id="PTHR16301">
    <property type="entry name" value="IMPACT-RELATED"/>
    <property type="match status" value="1"/>
</dbReference>
<dbReference type="GO" id="GO:0005737">
    <property type="term" value="C:cytoplasm"/>
    <property type="evidence" value="ECO:0007669"/>
    <property type="project" value="TreeGrafter"/>
</dbReference>
<proteinExistence type="inferred from homology"/>
<feature type="domain" description="UPF0029" evidence="3">
    <location>
        <begin position="144"/>
        <end position="187"/>
    </location>
</feature>
<evidence type="ECO:0000256" key="1">
    <source>
        <dbReference type="ARBA" id="ARBA00007665"/>
    </source>
</evidence>
<dbReference type="InterPro" id="IPR020568">
    <property type="entry name" value="Ribosomal_Su5_D2-typ_SF"/>
</dbReference>
<dbReference type="AlphaFoldDB" id="A0A521CC82"/>
<dbReference type="GO" id="GO:0006446">
    <property type="term" value="P:regulation of translational initiation"/>
    <property type="evidence" value="ECO:0007669"/>
    <property type="project" value="TreeGrafter"/>
</dbReference>
<dbReference type="InterPro" id="IPR001498">
    <property type="entry name" value="Impact_N"/>
</dbReference>
<dbReference type="OrthoDB" id="9813771at2"/>
<name>A0A521CC82_9BACT</name>
<dbReference type="SUPFAM" id="SSF54211">
    <property type="entry name" value="Ribosomal protein S5 domain 2-like"/>
    <property type="match status" value="1"/>
</dbReference>
<evidence type="ECO:0000259" key="3">
    <source>
        <dbReference type="Pfam" id="PF09186"/>
    </source>
</evidence>
<evidence type="ECO:0000313" key="4">
    <source>
        <dbReference type="EMBL" id="SMO56411.1"/>
    </source>
</evidence>
<keyword evidence="5" id="KW-1185">Reference proteome</keyword>
<dbReference type="RefSeq" id="WP_142713947.1">
    <property type="nucleotide sequence ID" value="NZ_FXTH01000005.1"/>
</dbReference>
<dbReference type="InterPro" id="IPR023582">
    <property type="entry name" value="Impact"/>
</dbReference>
<dbReference type="Gene3D" id="3.30.70.240">
    <property type="match status" value="1"/>
</dbReference>
<evidence type="ECO:0000259" key="2">
    <source>
        <dbReference type="Pfam" id="PF01205"/>
    </source>
</evidence>
<dbReference type="Proteomes" id="UP000317593">
    <property type="component" value="Unassembled WGS sequence"/>
</dbReference>
<sequence>MQTVQKTYRTSFREKGSKFIGFLFPALSQEDFNNRLSDIKSDFPDATHHCYGWRIDPTDLREFAQDDGEPGGTAGLPILNQLKSYQAVNCGCVVVRYYGGTNLGKSGLINAYGAAAERCLAQATFVKIIPTRNFIVSYSYELQNHIEQLKNSFDLKELNATYLEKVTLTLACRAEQSEALRDRLQQLNHLGIEVQRNGPGYIRGS</sequence>
<dbReference type="Gene3D" id="3.30.230.30">
    <property type="entry name" value="Impact, N-terminal domain"/>
    <property type="match status" value="1"/>
</dbReference>
<dbReference type="PANTHER" id="PTHR16301:SF20">
    <property type="entry name" value="IMPACT FAMILY MEMBER YIGZ"/>
    <property type="match status" value="1"/>
</dbReference>
<dbReference type="EMBL" id="FXTH01000005">
    <property type="protein sequence ID" value="SMO56411.1"/>
    <property type="molecule type" value="Genomic_DNA"/>
</dbReference>
<accession>A0A521CC82</accession>
<dbReference type="InterPro" id="IPR015269">
    <property type="entry name" value="UPF0029_Impact_C"/>
</dbReference>
<feature type="domain" description="Impact N-terminal" evidence="2">
    <location>
        <begin position="15"/>
        <end position="120"/>
    </location>
</feature>
<dbReference type="Pfam" id="PF01205">
    <property type="entry name" value="Impact_N"/>
    <property type="match status" value="1"/>
</dbReference>